<dbReference type="OrthoDB" id="5954366at2759"/>
<feature type="compositionally biased region" description="Polar residues" evidence="1">
    <location>
        <begin position="275"/>
        <end position="284"/>
    </location>
</feature>
<keyword evidence="3" id="KW-1185">Reference proteome</keyword>
<dbReference type="Proteomes" id="UP001154114">
    <property type="component" value="Chromosome 19"/>
</dbReference>
<accession>A0A9P0FUB8</accession>
<evidence type="ECO:0000256" key="1">
    <source>
        <dbReference type="SAM" id="MobiDB-lite"/>
    </source>
</evidence>
<feature type="region of interest" description="Disordered" evidence="1">
    <location>
        <begin position="244"/>
        <end position="284"/>
    </location>
</feature>
<evidence type="ECO:0000313" key="2">
    <source>
        <dbReference type="EMBL" id="CAH0591702.1"/>
    </source>
</evidence>
<reference evidence="2" key="1">
    <citation type="submission" date="2021-12" db="EMBL/GenBank/DDBJ databases">
        <authorList>
            <person name="King R."/>
        </authorList>
    </citation>
    <scope>NUCLEOTIDE SEQUENCE</scope>
</reference>
<dbReference type="AlphaFoldDB" id="A0A9P0FUB8"/>
<evidence type="ECO:0000313" key="3">
    <source>
        <dbReference type="Proteomes" id="UP001154114"/>
    </source>
</evidence>
<sequence>MFLFLSTASTEDNSRPQEVELPKISHEALLMDRLTQEHQTYPPDLLSFPLRGTRVSPAGRTSQETESPIKSPSYGVTAINPAYYSRFHNQTSHGSIPLINSKGYVTLPRRPRMAPDSSLRPQVFSTLNGVIPYYDTFNMRFFNHGGNYYSLNKSEMDLGPVGKIPSYPDEDEPAPSPAPGTPHATIPRNSLSSPNIHNQLLTLQAMSVNQIIKSEQRPLKVTLAENEGLLKSRDFRSGYSVNVVSGTLGRSRTAPKPPPKPRKKNSSEVKEPFLMNTSENATQV</sequence>
<protein>
    <submittedName>
        <fullName evidence="2">Uncharacterized protein</fullName>
    </submittedName>
</protein>
<feature type="region of interest" description="Disordered" evidence="1">
    <location>
        <begin position="53"/>
        <end position="72"/>
    </location>
</feature>
<gene>
    <name evidence="2" type="ORF">CINC_LOCUS5297</name>
</gene>
<feature type="region of interest" description="Disordered" evidence="1">
    <location>
        <begin position="160"/>
        <end position="193"/>
    </location>
</feature>
<feature type="compositionally biased region" description="Polar residues" evidence="1">
    <location>
        <begin position="59"/>
        <end position="70"/>
    </location>
</feature>
<proteinExistence type="predicted"/>
<dbReference type="EMBL" id="LR824022">
    <property type="protein sequence ID" value="CAH0591702.1"/>
    <property type="molecule type" value="Genomic_DNA"/>
</dbReference>
<organism evidence="2 3">
    <name type="scientific">Chrysodeixis includens</name>
    <name type="common">Soybean looper</name>
    <name type="synonym">Pseudoplusia includens</name>
    <dbReference type="NCBI Taxonomy" id="689277"/>
    <lineage>
        <taxon>Eukaryota</taxon>
        <taxon>Metazoa</taxon>
        <taxon>Ecdysozoa</taxon>
        <taxon>Arthropoda</taxon>
        <taxon>Hexapoda</taxon>
        <taxon>Insecta</taxon>
        <taxon>Pterygota</taxon>
        <taxon>Neoptera</taxon>
        <taxon>Endopterygota</taxon>
        <taxon>Lepidoptera</taxon>
        <taxon>Glossata</taxon>
        <taxon>Ditrysia</taxon>
        <taxon>Noctuoidea</taxon>
        <taxon>Noctuidae</taxon>
        <taxon>Plusiinae</taxon>
        <taxon>Chrysodeixis</taxon>
    </lineage>
</organism>
<name>A0A9P0FUB8_CHRIL</name>